<dbReference type="Gene3D" id="2.60.40.10">
    <property type="entry name" value="Immunoglobulins"/>
    <property type="match status" value="1"/>
</dbReference>
<dbReference type="CDD" id="cd14953">
    <property type="entry name" value="NHL_like_1"/>
    <property type="match status" value="1"/>
</dbReference>
<evidence type="ECO:0008006" key="9">
    <source>
        <dbReference type="Google" id="ProtNLM"/>
    </source>
</evidence>
<dbReference type="Proteomes" id="UP000648801">
    <property type="component" value="Unassembled WGS sequence"/>
</dbReference>
<feature type="repeat" description="NHL" evidence="2">
    <location>
        <begin position="178"/>
        <end position="208"/>
    </location>
</feature>
<dbReference type="InterPro" id="IPR011042">
    <property type="entry name" value="6-blade_b-propeller_TolB-like"/>
</dbReference>
<dbReference type="Pfam" id="PF16640">
    <property type="entry name" value="Big_3_5"/>
    <property type="match status" value="1"/>
</dbReference>
<keyword evidence="4" id="KW-0732">Signal</keyword>
<dbReference type="SUPFAM" id="SSF50952">
    <property type="entry name" value="Soluble quinoprotein glucose dehydrogenase"/>
    <property type="match status" value="1"/>
</dbReference>
<reference evidence="7" key="2">
    <citation type="submission" date="2020-09" db="EMBL/GenBank/DDBJ databases">
        <authorList>
            <person name="Sun Q."/>
            <person name="Zhou Y."/>
        </authorList>
    </citation>
    <scope>NUCLEOTIDE SEQUENCE</scope>
    <source>
        <strain evidence="7">CGMCC 1.15447</strain>
    </source>
</reference>
<feature type="domain" description="Bacterial Ig-like" evidence="5">
    <location>
        <begin position="358"/>
        <end position="445"/>
    </location>
</feature>
<protein>
    <recommendedName>
        <fullName evidence="9">Bacterial Ig-like domain-containing protein</fullName>
    </recommendedName>
</protein>
<dbReference type="InterPro" id="IPR001258">
    <property type="entry name" value="NHL_repeat"/>
</dbReference>
<dbReference type="PANTHER" id="PTHR46388">
    <property type="entry name" value="NHL REPEAT-CONTAINING PROTEIN 2"/>
    <property type="match status" value="1"/>
</dbReference>
<evidence type="ECO:0000313" key="7">
    <source>
        <dbReference type="EMBL" id="GGA59006.1"/>
    </source>
</evidence>
<dbReference type="AlphaFoldDB" id="A0A916RM81"/>
<evidence type="ECO:0000256" key="4">
    <source>
        <dbReference type="SAM" id="SignalP"/>
    </source>
</evidence>
<dbReference type="InterPro" id="IPR013783">
    <property type="entry name" value="Ig-like_fold"/>
</dbReference>
<dbReference type="InterPro" id="IPR032109">
    <property type="entry name" value="Big_3_5"/>
</dbReference>
<evidence type="ECO:0000259" key="5">
    <source>
        <dbReference type="Pfam" id="PF16640"/>
    </source>
</evidence>
<feature type="repeat" description="NHL" evidence="2">
    <location>
        <begin position="57"/>
        <end position="94"/>
    </location>
</feature>
<evidence type="ECO:0000256" key="3">
    <source>
        <dbReference type="SAM" id="MobiDB-lite"/>
    </source>
</evidence>
<dbReference type="Pfam" id="PF01436">
    <property type="entry name" value="NHL"/>
    <property type="match status" value="3"/>
</dbReference>
<feature type="repeat" description="NHL" evidence="2">
    <location>
        <begin position="114"/>
        <end position="151"/>
    </location>
</feature>
<feature type="region of interest" description="Disordered" evidence="3">
    <location>
        <begin position="565"/>
        <end position="588"/>
    </location>
</feature>
<evidence type="ECO:0000313" key="8">
    <source>
        <dbReference type="Proteomes" id="UP000648801"/>
    </source>
</evidence>
<keyword evidence="1" id="KW-0677">Repeat</keyword>
<comment type="caution">
    <text evidence="7">The sequence shown here is derived from an EMBL/GenBank/DDBJ whole genome shotgun (WGS) entry which is preliminary data.</text>
</comment>
<dbReference type="InterPro" id="IPR056822">
    <property type="entry name" value="TEN_NHL"/>
</dbReference>
<name>A0A916RM81_9BACT</name>
<evidence type="ECO:0000259" key="6">
    <source>
        <dbReference type="Pfam" id="PF25021"/>
    </source>
</evidence>
<dbReference type="Pfam" id="PF25021">
    <property type="entry name" value="TEN_NHL"/>
    <property type="match status" value="1"/>
</dbReference>
<accession>A0A916RM81</accession>
<evidence type="ECO:0000256" key="1">
    <source>
        <dbReference type="ARBA" id="ARBA00022737"/>
    </source>
</evidence>
<feature type="signal peptide" evidence="4">
    <location>
        <begin position="1"/>
        <end position="21"/>
    </location>
</feature>
<evidence type="ECO:0000256" key="2">
    <source>
        <dbReference type="PROSITE-ProRule" id="PRU00504"/>
    </source>
</evidence>
<dbReference type="SUPFAM" id="SSF101898">
    <property type="entry name" value="NHL repeat"/>
    <property type="match status" value="1"/>
</dbReference>
<reference evidence="7" key="1">
    <citation type="journal article" date="2014" name="Int. J. Syst. Evol. Microbiol.">
        <title>Complete genome sequence of Corynebacterium casei LMG S-19264T (=DSM 44701T), isolated from a smear-ripened cheese.</title>
        <authorList>
            <consortium name="US DOE Joint Genome Institute (JGI-PGF)"/>
            <person name="Walter F."/>
            <person name="Albersmeier A."/>
            <person name="Kalinowski J."/>
            <person name="Ruckert C."/>
        </authorList>
    </citation>
    <scope>NUCLEOTIDE SEQUENCE</scope>
    <source>
        <strain evidence="7">CGMCC 1.15447</strain>
    </source>
</reference>
<organism evidence="7 8">
    <name type="scientific">Edaphobacter acidisoli</name>
    <dbReference type="NCBI Taxonomy" id="2040573"/>
    <lineage>
        <taxon>Bacteria</taxon>
        <taxon>Pseudomonadati</taxon>
        <taxon>Acidobacteriota</taxon>
        <taxon>Terriglobia</taxon>
        <taxon>Terriglobales</taxon>
        <taxon>Acidobacteriaceae</taxon>
        <taxon>Edaphobacter</taxon>
    </lineage>
</organism>
<sequence length="683" mass="68734">MLTTPLAAQAAAPLLLPSAIAYDSSGNLYIAEASRHDIRKLDPSGNITTIAGTGVQGFAGDSGPATAAELDSPQGLAIDASGNIYIADTHNHRIREVKAANGNITTIAGTGTAGNSGDSGPATAAELDLPTALAIDASGNLYIADTHNHRIREINAATGIITTIAGTGTEGYSGDNGPATAAELDSPQGLAIDTTGNLYIADTHNHRIREVIATTGIITTIAGTGTAGNSGDSGPATAATLRLPRGIATDATGNLYLTDVTAQSVRKVNATTGQITTIAGSGTQGFSGDGSAATSATLDSPRAAAISPSGLATFADAANQRIRQLNSANPPIIQTIAGPGATTPTGPTNTPAPAIVALTASSTSITAGQPITITASVATTTGTPTGTVTLYDNAVALATIPLPPSGQISYSTTALASGANTITASYSGDTNFARSTSSPATIAVNTVSGTTTGGADFTLAAKAATTQTLLPGTSASFTFTLQTEGTALSSPITLSASGVPSLYAASFNPSYLPPGTASGTVTLTIAAKTTNALQTDRRSSSAVLAFLAFPLTLFGFKLRNRQEGYSKGSNATANKRQRRASYQPGVSSGELARWGRKPQVDDTLDKQRAEGPLHRIVRDAGIFLLLLFPALFLTGCGARTNTTGENTPTATPYTITVTGTATTPTGTTLAHSTTVTLLIQQAN</sequence>
<dbReference type="PROSITE" id="PS51125">
    <property type="entry name" value="NHL"/>
    <property type="match status" value="3"/>
</dbReference>
<keyword evidence="8" id="KW-1185">Reference proteome</keyword>
<gene>
    <name evidence="7" type="ORF">GCM10011507_07970</name>
</gene>
<dbReference type="Gene3D" id="2.120.10.30">
    <property type="entry name" value="TolB, C-terminal domain"/>
    <property type="match status" value="3"/>
</dbReference>
<dbReference type="InterPro" id="IPR011041">
    <property type="entry name" value="Quinoprot_gluc/sorb_DH_b-prop"/>
</dbReference>
<feature type="domain" description="Teneurin NHL" evidence="6">
    <location>
        <begin position="229"/>
        <end position="282"/>
    </location>
</feature>
<feature type="chain" id="PRO_5037824863" description="Bacterial Ig-like domain-containing protein" evidence="4">
    <location>
        <begin position="22"/>
        <end position="683"/>
    </location>
</feature>
<proteinExistence type="predicted"/>
<dbReference type="PANTHER" id="PTHR46388:SF2">
    <property type="entry name" value="NHL REPEAT-CONTAINING PROTEIN 2"/>
    <property type="match status" value="1"/>
</dbReference>
<dbReference type="EMBL" id="BMJB01000001">
    <property type="protein sequence ID" value="GGA59006.1"/>
    <property type="molecule type" value="Genomic_DNA"/>
</dbReference>